<organism evidence="6">
    <name type="scientific">Arcobacter sp. AZ-2023</name>
    <dbReference type="NCBI Taxonomy" id="3074453"/>
    <lineage>
        <taxon>Bacteria</taxon>
        <taxon>Pseudomonadati</taxon>
        <taxon>Campylobacterota</taxon>
        <taxon>Epsilonproteobacteria</taxon>
        <taxon>Campylobacterales</taxon>
        <taxon>Arcobacteraceae</taxon>
        <taxon>Arcobacter</taxon>
    </lineage>
</organism>
<accession>A0AA96DH99</accession>
<dbReference type="EMBL" id="CP134849">
    <property type="protein sequence ID" value="WNL20176.1"/>
    <property type="molecule type" value="Genomic_DNA"/>
</dbReference>
<protein>
    <submittedName>
        <fullName evidence="6">Flagellin modification protein PseA</fullName>
    </submittedName>
</protein>
<evidence type="ECO:0000313" key="3">
    <source>
        <dbReference type="EMBL" id="WNL20176.1"/>
    </source>
</evidence>
<dbReference type="SUPFAM" id="SSF52402">
    <property type="entry name" value="Adenine nucleotide alpha hydrolases-like"/>
    <property type="match status" value="1"/>
</dbReference>
<keyword evidence="6" id="KW-0969">Cilium</keyword>
<name>A0AA96DH99_9BACT</name>
<proteinExistence type="predicted"/>
<keyword evidence="6" id="KW-0966">Cell projection</keyword>
<reference evidence="6" key="1">
    <citation type="submission" date="2023-09" db="EMBL/GenBank/DDBJ databases">
        <title>Arcobacter tbilisiensis sp. nov. isolated from chicken meat in Tbilisi, Georgia.</title>
        <authorList>
            <person name="Matthias R."/>
            <person name="Zautner A.E."/>
        </authorList>
    </citation>
    <scope>NUCLEOTIDE SEQUENCE</scope>
    <source>
        <strain evidence="6">LEO 70</strain>
        <strain evidence="5">LEO 74</strain>
        <strain evidence="4">LEO 79</strain>
        <strain evidence="3">LEO 99</strain>
    </source>
</reference>
<dbReference type="EMBL" id="CP134852">
    <property type="protein sequence ID" value="WNL25463.1"/>
    <property type="molecule type" value="Genomic_DNA"/>
</dbReference>
<dbReference type="EMBL" id="CP134845">
    <property type="protein sequence ID" value="WNL13943.1"/>
    <property type="molecule type" value="Genomic_DNA"/>
</dbReference>
<dbReference type="EMBL" id="CP134844">
    <property type="protein sequence ID" value="WNL12626.1"/>
    <property type="molecule type" value="Genomic_DNA"/>
</dbReference>
<gene>
    <name evidence="2" type="ORF">RJG51_07845</name>
    <name evidence="1" type="ORF">RJG52_00820</name>
    <name evidence="3" type="ORF">RJG53_05435</name>
    <name evidence="5" type="ORF">RJG55_00825</name>
    <name evidence="4" type="ORF">RJG56_05285</name>
    <name evidence="6" type="ORF">RJG57_10495</name>
</gene>
<dbReference type="Gene3D" id="3.40.50.620">
    <property type="entry name" value="HUPs"/>
    <property type="match status" value="1"/>
</dbReference>
<evidence type="ECO:0000313" key="1">
    <source>
        <dbReference type="EMBL" id="WNL12626.1"/>
    </source>
</evidence>
<keyword evidence="6" id="KW-0282">Flagellum</keyword>
<reference evidence="1" key="2">
    <citation type="submission" date="2023-09" db="EMBL/GenBank/DDBJ databases">
        <title>Characterization of Arcobacter Isolates from Retail Chicken Sold in Supermarkets in Tbilisi, Georgia.</title>
        <authorList>
            <person name="Matthias R."/>
            <person name="Zautner A.E."/>
        </authorList>
    </citation>
    <scope>NUCLEOTIDE SEQUENCE</scope>
    <source>
        <strain evidence="2">LEO 108</strain>
        <strain evidence="1">LEO 109</strain>
    </source>
</reference>
<dbReference type="AlphaFoldDB" id="A0AA96DH99"/>
<evidence type="ECO:0000313" key="5">
    <source>
        <dbReference type="EMBL" id="WNL23645.1"/>
    </source>
</evidence>
<dbReference type="EMBL" id="CP134851">
    <property type="protein sequence ID" value="WNL23645.1"/>
    <property type="molecule type" value="Genomic_DNA"/>
</dbReference>
<dbReference type="EMBL" id="CP134850">
    <property type="protein sequence ID" value="WNL22318.1"/>
    <property type="molecule type" value="Genomic_DNA"/>
</dbReference>
<evidence type="ECO:0000313" key="6">
    <source>
        <dbReference type="EMBL" id="WNL25463.1"/>
    </source>
</evidence>
<evidence type="ECO:0000313" key="2">
    <source>
        <dbReference type="EMBL" id="WNL13943.1"/>
    </source>
</evidence>
<sequence length="335" mass="38605">MKNCSHCGFPLGSRPGLKDDGHTCFACLNIPIKNNINFKERQEWLTEYISKNKKIDSKYDCIVAVSGGKDSHMIVKRLIENHGIVNPLLVTLLDEFTQTQAGISNIKNISEYFDLDHILFRYKPKTAKREMYEGFVNELNPLKTHDDRMVGFNGIATNFAKLYNINLVFYGENAEFEYGNSDELKIFHPMSNDDIKYIYLGAIYPYSIKDSLNEAKLVGFKDLDDFEEWDRQGTIENYTQLDSVGYIAHQWCKFVKFGAQRCADIASRLVREGAISKEQAILSINEKDYILDPKAKRDLCKTIGIDEKYFDEIVDKHANLNIVEKDINGIYKRKK</sequence>
<evidence type="ECO:0000313" key="4">
    <source>
        <dbReference type="EMBL" id="WNL22318.1"/>
    </source>
</evidence>
<dbReference type="InterPro" id="IPR014729">
    <property type="entry name" value="Rossmann-like_a/b/a_fold"/>
</dbReference>